<dbReference type="SUPFAM" id="SSF52777">
    <property type="entry name" value="CoA-dependent acyltransferases"/>
    <property type="match status" value="1"/>
</dbReference>
<evidence type="ECO:0000256" key="5">
    <source>
        <dbReference type="SAM" id="MobiDB-lite"/>
    </source>
</evidence>
<feature type="domain" description="Lipoyl-binding" evidence="6">
    <location>
        <begin position="2"/>
        <end position="77"/>
    </location>
</feature>
<dbReference type="PANTHER" id="PTHR23151:SF90">
    <property type="entry name" value="DIHYDROLIPOYLLYSINE-RESIDUE ACETYLTRANSFERASE COMPONENT OF PYRUVATE DEHYDROGENASE COMPLEX, MITOCHONDRIAL-RELATED"/>
    <property type="match status" value="1"/>
</dbReference>
<evidence type="ECO:0000313" key="9">
    <source>
        <dbReference type="Proteomes" id="UP001500596"/>
    </source>
</evidence>
<sequence>MATIMRMPAVMAGATEAALQSWLVSVGDEVSVGQTVAEIETEKAVFEHEADEAGVIAGLLVEPGQAVAVGDPIAVLAGTGETAAEALSAAGVGSAAGRTESAPAPESAPVSAPAVAAAQGAAAATPSMQDGSAPRRIFASPLVRRLAKERGLDLATIAGSGPGGRIVRRDVDGLSVAVPVAAPPVAAEPQSSPADATPWTDVPHTPMRRAIARRLTESKASVPHFYLTADCRVDALLRLRGEINADRDEKISVNDFVVKAVGAALTAVPDANAIWTPDATRRFAGADIAIAVSIEGGLVTPVVRGVDRMPLGELSATLKDLAARARSGRLRQQELEGGAFSVSNLGMFGIREFSAILNPPQSGILAVGAAAPRPVVGADGGLEVATIMTVTLSADHRVLDGALAAQWLGAFVSSVENPVRMLV</sequence>
<proteinExistence type="inferred from homology"/>
<dbReference type="EC" id="2.3.1.-" evidence="4"/>
<keyword evidence="4" id="KW-0808">Transferase</keyword>
<dbReference type="PROSITE" id="PS50968">
    <property type="entry name" value="BIOTINYL_LIPOYL"/>
    <property type="match status" value="1"/>
</dbReference>
<feature type="region of interest" description="Disordered" evidence="5">
    <location>
        <begin position="185"/>
        <end position="204"/>
    </location>
</feature>
<comment type="caution">
    <text evidence="8">The sequence shown here is derived from an EMBL/GenBank/DDBJ whole genome shotgun (WGS) entry which is preliminary data.</text>
</comment>
<comment type="cofactor">
    <cofactor evidence="1 4">
        <name>(R)-lipoate</name>
        <dbReference type="ChEBI" id="CHEBI:83088"/>
    </cofactor>
</comment>
<dbReference type="EMBL" id="BAAAPK010000001">
    <property type="protein sequence ID" value="GAA1680081.1"/>
    <property type="molecule type" value="Genomic_DNA"/>
</dbReference>
<dbReference type="Gene3D" id="4.10.320.10">
    <property type="entry name" value="E3-binding domain"/>
    <property type="match status" value="1"/>
</dbReference>
<dbReference type="Pfam" id="PF00364">
    <property type="entry name" value="Biotin_lipoyl"/>
    <property type="match status" value="1"/>
</dbReference>
<evidence type="ECO:0000256" key="1">
    <source>
        <dbReference type="ARBA" id="ARBA00001938"/>
    </source>
</evidence>
<reference evidence="9" key="1">
    <citation type="journal article" date="2019" name="Int. J. Syst. Evol. Microbiol.">
        <title>The Global Catalogue of Microorganisms (GCM) 10K type strain sequencing project: providing services to taxonomists for standard genome sequencing and annotation.</title>
        <authorList>
            <consortium name="The Broad Institute Genomics Platform"/>
            <consortium name="The Broad Institute Genome Sequencing Center for Infectious Disease"/>
            <person name="Wu L."/>
            <person name="Ma J."/>
        </authorList>
    </citation>
    <scope>NUCLEOTIDE SEQUENCE [LARGE SCALE GENOMIC DNA]</scope>
    <source>
        <strain evidence="9">JCM 15575</strain>
    </source>
</reference>
<dbReference type="Pfam" id="PF02817">
    <property type="entry name" value="E3_binding"/>
    <property type="match status" value="1"/>
</dbReference>
<dbReference type="RefSeq" id="WP_344055085.1">
    <property type="nucleotide sequence ID" value="NZ_BAAAPK010000001.1"/>
</dbReference>
<dbReference type="PANTHER" id="PTHR23151">
    <property type="entry name" value="DIHYDROLIPOAMIDE ACETYL/SUCCINYL-TRANSFERASE-RELATED"/>
    <property type="match status" value="1"/>
</dbReference>
<dbReference type="InterPro" id="IPR023213">
    <property type="entry name" value="CAT-like_dom_sf"/>
</dbReference>
<gene>
    <name evidence="8" type="ORF">GCM10009807_25070</name>
</gene>
<comment type="similarity">
    <text evidence="2 4">Belongs to the 2-oxoacid dehydrogenase family.</text>
</comment>
<dbReference type="Proteomes" id="UP001500596">
    <property type="component" value="Unassembled WGS sequence"/>
</dbReference>
<dbReference type="InterPro" id="IPR000089">
    <property type="entry name" value="Biotin_lipoyl"/>
</dbReference>
<dbReference type="Gene3D" id="3.30.559.10">
    <property type="entry name" value="Chloramphenicol acetyltransferase-like domain"/>
    <property type="match status" value="1"/>
</dbReference>
<evidence type="ECO:0000256" key="3">
    <source>
        <dbReference type="ARBA" id="ARBA00022823"/>
    </source>
</evidence>
<dbReference type="InterPro" id="IPR036625">
    <property type="entry name" value="E3-bd_dom_sf"/>
</dbReference>
<accession>A0ABP4T065</accession>
<dbReference type="PROSITE" id="PS51826">
    <property type="entry name" value="PSBD"/>
    <property type="match status" value="1"/>
</dbReference>
<protein>
    <recommendedName>
        <fullName evidence="4">Dihydrolipoamide acetyltransferase component of pyruvate dehydrogenase complex</fullName>
        <ecNumber evidence="4">2.3.1.-</ecNumber>
    </recommendedName>
</protein>
<evidence type="ECO:0000256" key="2">
    <source>
        <dbReference type="ARBA" id="ARBA00007317"/>
    </source>
</evidence>
<evidence type="ECO:0000313" key="8">
    <source>
        <dbReference type="EMBL" id="GAA1680081.1"/>
    </source>
</evidence>
<keyword evidence="4" id="KW-0012">Acyltransferase</keyword>
<evidence type="ECO:0000256" key="4">
    <source>
        <dbReference type="RuleBase" id="RU003423"/>
    </source>
</evidence>
<feature type="domain" description="Peripheral subunit-binding (PSBD)" evidence="7">
    <location>
        <begin position="138"/>
        <end position="175"/>
    </location>
</feature>
<name>A0ABP4T065_9MICO</name>
<dbReference type="InterPro" id="IPR001078">
    <property type="entry name" value="2-oxoacid_DH_actylTfrase"/>
</dbReference>
<dbReference type="InterPro" id="IPR011053">
    <property type="entry name" value="Single_hybrid_motif"/>
</dbReference>
<keyword evidence="3 4" id="KW-0450">Lipoyl</keyword>
<dbReference type="InterPro" id="IPR045257">
    <property type="entry name" value="E2/Pdx1"/>
</dbReference>
<evidence type="ECO:0000259" key="7">
    <source>
        <dbReference type="PROSITE" id="PS51826"/>
    </source>
</evidence>
<feature type="compositionally biased region" description="Low complexity" evidence="5">
    <location>
        <begin position="185"/>
        <end position="194"/>
    </location>
</feature>
<dbReference type="SUPFAM" id="SSF51230">
    <property type="entry name" value="Single hybrid motif"/>
    <property type="match status" value="1"/>
</dbReference>
<keyword evidence="8" id="KW-0670">Pyruvate</keyword>
<organism evidence="8 9">
    <name type="scientific">Microbacterium lacus</name>
    <dbReference type="NCBI Taxonomy" id="415217"/>
    <lineage>
        <taxon>Bacteria</taxon>
        <taxon>Bacillati</taxon>
        <taxon>Actinomycetota</taxon>
        <taxon>Actinomycetes</taxon>
        <taxon>Micrococcales</taxon>
        <taxon>Microbacteriaceae</taxon>
        <taxon>Microbacterium</taxon>
    </lineage>
</organism>
<evidence type="ECO:0000259" key="6">
    <source>
        <dbReference type="PROSITE" id="PS50968"/>
    </source>
</evidence>
<dbReference type="InterPro" id="IPR004167">
    <property type="entry name" value="PSBD"/>
</dbReference>
<dbReference type="Pfam" id="PF00198">
    <property type="entry name" value="2-oxoacid_dh"/>
    <property type="match status" value="1"/>
</dbReference>
<dbReference type="CDD" id="cd06849">
    <property type="entry name" value="lipoyl_domain"/>
    <property type="match status" value="1"/>
</dbReference>
<dbReference type="Gene3D" id="2.40.50.100">
    <property type="match status" value="1"/>
</dbReference>
<dbReference type="SUPFAM" id="SSF47005">
    <property type="entry name" value="Peripheral subunit-binding domain of 2-oxo acid dehydrogenase complex"/>
    <property type="match status" value="1"/>
</dbReference>
<keyword evidence="9" id="KW-1185">Reference proteome</keyword>